<protein>
    <recommendedName>
        <fullName evidence="5">Transmembrane protein</fullName>
    </recommendedName>
</protein>
<dbReference type="OrthoDB" id="3269283at2759"/>
<evidence type="ECO:0008006" key="5">
    <source>
        <dbReference type="Google" id="ProtNLM"/>
    </source>
</evidence>
<keyword evidence="4" id="KW-1185">Reference proteome</keyword>
<name>A0A0C3BJ64_SERVB</name>
<feature type="compositionally biased region" description="Low complexity" evidence="1">
    <location>
        <begin position="274"/>
        <end position="284"/>
    </location>
</feature>
<feature type="region of interest" description="Disordered" evidence="1">
    <location>
        <begin position="251"/>
        <end position="318"/>
    </location>
</feature>
<evidence type="ECO:0000313" key="3">
    <source>
        <dbReference type="EMBL" id="KIM32104.1"/>
    </source>
</evidence>
<evidence type="ECO:0000313" key="4">
    <source>
        <dbReference type="Proteomes" id="UP000054097"/>
    </source>
</evidence>
<dbReference type="Proteomes" id="UP000054097">
    <property type="component" value="Unassembled WGS sequence"/>
</dbReference>
<keyword evidence="2" id="KW-1133">Transmembrane helix</keyword>
<feature type="transmembrane region" description="Helical" evidence="2">
    <location>
        <begin position="177"/>
        <end position="201"/>
    </location>
</feature>
<dbReference type="AlphaFoldDB" id="A0A0C3BJ64"/>
<organism evidence="3 4">
    <name type="scientific">Serendipita vermifera MAFF 305830</name>
    <dbReference type="NCBI Taxonomy" id="933852"/>
    <lineage>
        <taxon>Eukaryota</taxon>
        <taxon>Fungi</taxon>
        <taxon>Dikarya</taxon>
        <taxon>Basidiomycota</taxon>
        <taxon>Agaricomycotina</taxon>
        <taxon>Agaricomycetes</taxon>
        <taxon>Sebacinales</taxon>
        <taxon>Serendipitaceae</taxon>
        <taxon>Serendipita</taxon>
    </lineage>
</organism>
<proteinExistence type="predicted"/>
<gene>
    <name evidence="3" type="ORF">M408DRAFT_20452</name>
</gene>
<reference evidence="3 4" key="1">
    <citation type="submission" date="2014-04" db="EMBL/GenBank/DDBJ databases">
        <authorList>
            <consortium name="DOE Joint Genome Institute"/>
            <person name="Kuo A."/>
            <person name="Zuccaro A."/>
            <person name="Kohler A."/>
            <person name="Nagy L.G."/>
            <person name="Floudas D."/>
            <person name="Copeland A."/>
            <person name="Barry K.W."/>
            <person name="Cichocki N."/>
            <person name="Veneault-Fourrey C."/>
            <person name="LaButti K."/>
            <person name="Lindquist E.A."/>
            <person name="Lipzen A."/>
            <person name="Lundell T."/>
            <person name="Morin E."/>
            <person name="Murat C."/>
            <person name="Sun H."/>
            <person name="Tunlid A."/>
            <person name="Henrissat B."/>
            <person name="Grigoriev I.V."/>
            <person name="Hibbett D.S."/>
            <person name="Martin F."/>
            <person name="Nordberg H.P."/>
            <person name="Cantor M.N."/>
            <person name="Hua S.X."/>
        </authorList>
    </citation>
    <scope>NUCLEOTIDE SEQUENCE [LARGE SCALE GENOMIC DNA]</scope>
    <source>
        <strain evidence="3 4">MAFF 305830</strain>
    </source>
</reference>
<evidence type="ECO:0000256" key="2">
    <source>
        <dbReference type="SAM" id="Phobius"/>
    </source>
</evidence>
<feature type="compositionally biased region" description="Polar residues" evidence="1">
    <location>
        <begin position="251"/>
        <end position="273"/>
    </location>
</feature>
<sequence>MYAGPFSEATLLERCQCTEAGYNLYSACTACQFGTTDTQWLSRSDWFAGCGTVRLSGQVQAYPPSTRGGELDEWIVHPYDPKFSVAAALNVANNVLVVSIDPSTSRTSTSLSSNPSTFSTYVITNTASTVITATVLQTNGIGTVLGLPPGASATVVGAVRIRPGQVQRSSFPSATPLPAIIGGTVGGVVVVLMLATVIWIWRSQRSAQRTTHPEQLANEPSGVCDYLGVTSAGVYHSDNATNTSGMAADQMTTSPWTIPPTTLGVNYSQNGLTSGPSSADPSSSGVGGQRGDQIWPAKATYVSPKAWTPAPPPYSDGA</sequence>
<accession>A0A0C3BJ64</accession>
<dbReference type="HOGENOM" id="CLU_874831_0_0_1"/>
<keyword evidence="2" id="KW-0812">Transmembrane</keyword>
<reference evidence="4" key="2">
    <citation type="submission" date="2015-01" db="EMBL/GenBank/DDBJ databases">
        <title>Evolutionary Origins and Diversification of the Mycorrhizal Mutualists.</title>
        <authorList>
            <consortium name="DOE Joint Genome Institute"/>
            <consortium name="Mycorrhizal Genomics Consortium"/>
            <person name="Kohler A."/>
            <person name="Kuo A."/>
            <person name="Nagy L.G."/>
            <person name="Floudas D."/>
            <person name="Copeland A."/>
            <person name="Barry K.W."/>
            <person name="Cichocki N."/>
            <person name="Veneault-Fourrey C."/>
            <person name="LaButti K."/>
            <person name="Lindquist E.A."/>
            <person name="Lipzen A."/>
            <person name="Lundell T."/>
            <person name="Morin E."/>
            <person name="Murat C."/>
            <person name="Riley R."/>
            <person name="Ohm R."/>
            <person name="Sun H."/>
            <person name="Tunlid A."/>
            <person name="Henrissat B."/>
            <person name="Grigoriev I.V."/>
            <person name="Hibbett D.S."/>
            <person name="Martin F."/>
        </authorList>
    </citation>
    <scope>NUCLEOTIDE SEQUENCE [LARGE SCALE GENOMIC DNA]</scope>
    <source>
        <strain evidence="4">MAFF 305830</strain>
    </source>
</reference>
<dbReference type="EMBL" id="KN824280">
    <property type="protein sequence ID" value="KIM32104.1"/>
    <property type="molecule type" value="Genomic_DNA"/>
</dbReference>
<feature type="compositionally biased region" description="Pro residues" evidence="1">
    <location>
        <begin position="309"/>
        <end position="318"/>
    </location>
</feature>
<keyword evidence="2" id="KW-0472">Membrane</keyword>
<evidence type="ECO:0000256" key="1">
    <source>
        <dbReference type="SAM" id="MobiDB-lite"/>
    </source>
</evidence>